<evidence type="ECO:0000313" key="3">
    <source>
        <dbReference type="Proteomes" id="UP000324479"/>
    </source>
</evidence>
<accession>A0A5M6D4E2</accession>
<protein>
    <submittedName>
        <fullName evidence="2">Uncharacterized protein</fullName>
    </submittedName>
</protein>
<dbReference type="Proteomes" id="UP000324479">
    <property type="component" value="Unassembled WGS sequence"/>
</dbReference>
<dbReference type="EMBL" id="VWOX01000015">
    <property type="protein sequence ID" value="KAA5540055.1"/>
    <property type="molecule type" value="Genomic_DNA"/>
</dbReference>
<evidence type="ECO:0000256" key="1">
    <source>
        <dbReference type="SAM" id="MobiDB-lite"/>
    </source>
</evidence>
<feature type="compositionally biased region" description="Polar residues" evidence="1">
    <location>
        <begin position="1"/>
        <end position="11"/>
    </location>
</feature>
<organism evidence="2 3">
    <name type="scientific">Roseiconus nitratireducens</name>
    <dbReference type="NCBI Taxonomy" id="2605748"/>
    <lineage>
        <taxon>Bacteria</taxon>
        <taxon>Pseudomonadati</taxon>
        <taxon>Planctomycetota</taxon>
        <taxon>Planctomycetia</taxon>
        <taxon>Pirellulales</taxon>
        <taxon>Pirellulaceae</taxon>
        <taxon>Roseiconus</taxon>
    </lineage>
</organism>
<gene>
    <name evidence="2" type="ORF">FYK55_22340</name>
</gene>
<evidence type="ECO:0000313" key="2">
    <source>
        <dbReference type="EMBL" id="KAA5540055.1"/>
    </source>
</evidence>
<dbReference type="RefSeq" id="WP_150078848.1">
    <property type="nucleotide sequence ID" value="NZ_VWOX01000015.1"/>
</dbReference>
<comment type="caution">
    <text evidence="2">The sequence shown here is derived from an EMBL/GenBank/DDBJ whole genome shotgun (WGS) entry which is preliminary data.</text>
</comment>
<keyword evidence="3" id="KW-1185">Reference proteome</keyword>
<dbReference type="AlphaFoldDB" id="A0A5M6D4E2"/>
<name>A0A5M6D4E2_9BACT</name>
<feature type="region of interest" description="Disordered" evidence="1">
    <location>
        <begin position="1"/>
        <end position="23"/>
    </location>
</feature>
<sequence>MASQRQETQPIKQRAAQQRPRGAIRTVDANIDTAMRCANHVDGTAVRLHQHLHFQSTSFSRNAAQQRPRRITDFHVSKWLRFTAKVFAKKHAGSMSSGDVFIALRVLTTRNDHVRKSPSSIACDLV</sequence>
<reference evidence="2 3" key="1">
    <citation type="submission" date="2019-08" db="EMBL/GenBank/DDBJ databases">
        <authorList>
            <person name="Dhanesh K."/>
            <person name="Kumar G."/>
            <person name="Sasikala C."/>
            <person name="Venkata Ramana C."/>
        </authorList>
    </citation>
    <scope>NUCLEOTIDE SEQUENCE [LARGE SCALE GENOMIC DNA]</scope>
    <source>
        <strain evidence="2 3">JC645</strain>
    </source>
</reference>
<proteinExistence type="predicted"/>